<comment type="caution">
    <text evidence="2">The sequence shown here is derived from an EMBL/GenBank/DDBJ whole genome shotgun (WGS) entry which is preliminary data.</text>
</comment>
<gene>
    <name evidence="2" type="ORF">NRIC_19620</name>
</gene>
<feature type="domain" description="Methyltransferase" evidence="1">
    <location>
        <begin position="56"/>
        <end position="174"/>
    </location>
</feature>
<accession>A0A4P5PCQ3</accession>
<sequence length="263" mass="29539">MTNHQDTEEKLAASLTAETAELLPYLAYLLQDIYELGSDPRLMTQLIRTHISEPEKCKALDLGCGKGAVSIEIAQQLGMKVHGSDLLPDFIKEARRTAEKCQVDHLCSFAVEDVNQTVQKERGYDVAILGAIGNVLGEPLEMLNKVKQVVKPQGYLLLDDGYLAGQSENVRYQNYEYLTLEQWNETFAEAGFNVLALTNAAEASDEQAVNDRNNQLIRQRAEELSSLEPQKRPLFFDYVKSQENESEDLVTDVVGATWLLQRK</sequence>
<name>A0A4P5PCQ3_9ENTE</name>
<keyword evidence="3" id="KW-1185">Reference proteome</keyword>
<evidence type="ECO:0000313" key="2">
    <source>
        <dbReference type="EMBL" id="GCF94071.1"/>
    </source>
</evidence>
<dbReference type="PANTHER" id="PTHR43861">
    <property type="entry name" value="TRANS-ACONITATE 2-METHYLTRANSFERASE-RELATED"/>
    <property type="match status" value="1"/>
</dbReference>
<evidence type="ECO:0000313" key="3">
    <source>
        <dbReference type="Proteomes" id="UP000290567"/>
    </source>
</evidence>
<dbReference type="AlphaFoldDB" id="A0A4P5PCQ3"/>
<dbReference type="Proteomes" id="UP000290567">
    <property type="component" value="Unassembled WGS sequence"/>
</dbReference>
<dbReference type="EMBL" id="BJCC01000015">
    <property type="protein sequence ID" value="GCF94071.1"/>
    <property type="molecule type" value="Genomic_DNA"/>
</dbReference>
<dbReference type="InterPro" id="IPR029063">
    <property type="entry name" value="SAM-dependent_MTases_sf"/>
</dbReference>
<reference evidence="3" key="1">
    <citation type="submission" date="2019-02" db="EMBL/GenBank/DDBJ databases">
        <title>Draft genome sequence of Enterococcus sp. Gos25-1.</title>
        <authorList>
            <person name="Tanaka N."/>
            <person name="Shiwa Y."/>
            <person name="Fujita N."/>
        </authorList>
    </citation>
    <scope>NUCLEOTIDE SEQUENCE [LARGE SCALE GENOMIC DNA]</scope>
    <source>
        <strain evidence="3">Gos25-1</strain>
    </source>
</reference>
<dbReference type="Gene3D" id="3.40.50.150">
    <property type="entry name" value="Vaccinia Virus protein VP39"/>
    <property type="match status" value="1"/>
</dbReference>
<protein>
    <recommendedName>
        <fullName evidence="1">Methyltransferase domain-containing protein</fullName>
    </recommendedName>
</protein>
<dbReference type="OrthoDB" id="43862at2"/>
<evidence type="ECO:0000259" key="1">
    <source>
        <dbReference type="Pfam" id="PF13847"/>
    </source>
</evidence>
<dbReference type="InterPro" id="IPR025714">
    <property type="entry name" value="Methyltranfer_dom"/>
</dbReference>
<dbReference type="CDD" id="cd02440">
    <property type="entry name" value="AdoMet_MTases"/>
    <property type="match status" value="1"/>
</dbReference>
<proteinExistence type="predicted"/>
<organism evidence="2 3">
    <name type="scientific">Enterococcus florum</name>
    <dbReference type="NCBI Taxonomy" id="2480627"/>
    <lineage>
        <taxon>Bacteria</taxon>
        <taxon>Bacillati</taxon>
        <taxon>Bacillota</taxon>
        <taxon>Bacilli</taxon>
        <taxon>Lactobacillales</taxon>
        <taxon>Enterococcaceae</taxon>
        <taxon>Enterococcus</taxon>
    </lineage>
</organism>
<dbReference type="RefSeq" id="WP_146622515.1">
    <property type="nucleotide sequence ID" value="NZ_BJCC01000015.1"/>
</dbReference>
<dbReference type="SUPFAM" id="SSF53335">
    <property type="entry name" value="S-adenosyl-L-methionine-dependent methyltransferases"/>
    <property type="match status" value="1"/>
</dbReference>
<dbReference type="Pfam" id="PF13847">
    <property type="entry name" value="Methyltransf_31"/>
    <property type="match status" value="1"/>
</dbReference>